<evidence type="ECO:0000313" key="3">
    <source>
        <dbReference type="Proteomes" id="UP000525298"/>
    </source>
</evidence>
<keyword evidence="2" id="KW-0378">Hydrolase</keyword>
<dbReference type="PANTHER" id="PTHR37946">
    <property type="entry name" value="SLL1969 PROTEIN"/>
    <property type="match status" value="1"/>
</dbReference>
<evidence type="ECO:0000313" key="2">
    <source>
        <dbReference type="EMBL" id="MBA2880244.1"/>
    </source>
</evidence>
<dbReference type="Gene3D" id="3.40.50.1820">
    <property type="entry name" value="alpha/beta hydrolase"/>
    <property type="match status" value="1"/>
</dbReference>
<sequence length="259" mass="27980">MMRLLAISLLSALLLAACENPPQNHTRQPLQENPPGKTVILVHGYAKDADDMQRLAGFLEKRGYKAIAVDLPLTFDHVHEAAGVFANQVEEILSKLPDNASVAMAGHSTGGLVIRYFLAHSPDSKRVSHAVLIATPNQGSALADIAGDVSDLLVETFATLDSLQPENIPELGLADPDETRIGAIAGNKSTLALGRLLEKENDGRVEVESVCYPGLDDFVVVPYHHNQIHHTKKTAELVIRFLETGSFDKQPDPDTGSIN</sequence>
<name>A0A7W0C6U5_9BACT</name>
<reference evidence="2 3" key="1">
    <citation type="submission" date="2020-07" db="EMBL/GenBank/DDBJ databases">
        <title>Genomic Encyclopedia of Type Strains, Phase IV (KMG-IV): sequencing the most valuable type-strain genomes for metagenomic binning, comparative biology and taxonomic classification.</title>
        <authorList>
            <person name="Goeker M."/>
        </authorList>
    </citation>
    <scope>NUCLEOTIDE SEQUENCE [LARGE SCALE GENOMIC DNA]</scope>
    <source>
        <strain evidence="2 3">DSM 17721</strain>
    </source>
</reference>
<protein>
    <submittedName>
        <fullName evidence="2">Triacylglycerol esterase/lipase EstA (Alpha/beta hydrolase family)</fullName>
    </submittedName>
</protein>
<accession>A0A7W0C6U5</accession>
<dbReference type="PANTHER" id="PTHR37946:SF1">
    <property type="entry name" value="SLL1969 PROTEIN"/>
    <property type="match status" value="1"/>
</dbReference>
<organism evidence="2 3">
    <name type="scientific">Desulfosalsimonas propionicica</name>
    <dbReference type="NCBI Taxonomy" id="332175"/>
    <lineage>
        <taxon>Bacteria</taxon>
        <taxon>Pseudomonadati</taxon>
        <taxon>Thermodesulfobacteriota</taxon>
        <taxon>Desulfobacteria</taxon>
        <taxon>Desulfobacterales</taxon>
        <taxon>Desulfosalsimonadaceae</taxon>
        <taxon>Desulfosalsimonas</taxon>
    </lineage>
</organism>
<dbReference type="SUPFAM" id="SSF53474">
    <property type="entry name" value="alpha/beta-Hydrolases"/>
    <property type="match status" value="1"/>
</dbReference>
<dbReference type="RefSeq" id="WP_220128260.1">
    <property type="nucleotide sequence ID" value="NZ_JACDUS010000001.1"/>
</dbReference>
<keyword evidence="1" id="KW-0732">Signal</keyword>
<dbReference type="PROSITE" id="PS51257">
    <property type="entry name" value="PROKAR_LIPOPROTEIN"/>
    <property type="match status" value="1"/>
</dbReference>
<proteinExistence type="predicted"/>
<feature type="signal peptide" evidence="1">
    <location>
        <begin position="1"/>
        <end position="16"/>
    </location>
</feature>
<dbReference type="Proteomes" id="UP000525298">
    <property type="component" value="Unassembled WGS sequence"/>
</dbReference>
<gene>
    <name evidence="2" type="ORF">HNR65_000551</name>
</gene>
<dbReference type="GO" id="GO:0016787">
    <property type="term" value="F:hydrolase activity"/>
    <property type="evidence" value="ECO:0007669"/>
    <property type="project" value="UniProtKB-KW"/>
</dbReference>
<dbReference type="AlphaFoldDB" id="A0A7W0C6U5"/>
<keyword evidence="3" id="KW-1185">Reference proteome</keyword>
<feature type="chain" id="PRO_5030910850" evidence="1">
    <location>
        <begin position="17"/>
        <end position="259"/>
    </location>
</feature>
<dbReference type="EMBL" id="JACDUS010000001">
    <property type="protein sequence ID" value="MBA2880244.1"/>
    <property type="molecule type" value="Genomic_DNA"/>
</dbReference>
<dbReference type="Pfam" id="PF02089">
    <property type="entry name" value="Palm_thioest"/>
    <property type="match status" value="1"/>
</dbReference>
<comment type="caution">
    <text evidence="2">The sequence shown here is derived from an EMBL/GenBank/DDBJ whole genome shotgun (WGS) entry which is preliminary data.</text>
</comment>
<dbReference type="InterPro" id="IPR029058">
    <property type="entry name" value="AB_hydrolase_fold"/>
</dbReference>
<evidence type="ECO:0000256" key="1">
    <source>
        <dbReference type="SAM" id="SignalP"/>
    </source>
</evidence>